<dbReference type="PANTHER" id="PTHR34301">
    <property type="entry name" value="DNA-BINDING PROTEIN-RELATED"/>
    <property type="match status" value="1"/>
</dbReference>
<keyword evidence="3" id="KW-1185">Reference proteome</keyword>
<dbReference type="eggNOG" id="COG1672">
    <property type="taxonomic scope" value="Bacteria"/>
</dbReference>
<accession>V6SLQ1</accession>
<dbReference type="Gene3D" id="3.40.50.300">
    <property type="entry name" value="P-loop containing nucleotide triphosphate hydrolases"/>
    <property type="match status" value="1"/>
</dbReference>
<dbReference type="InterPro" id="IPR049052">
    <property type="entry name" value="nSTAND1"/>
</dbReference>
<reference evidence="2 3" key="1">
    <citation type="submission" date="2013-08" db="EMBL/GenBank/DDBJ databases">
        <title>Flavobacterium limnosediminis JC2902 genome sequencing.</title>
        <authorList>
            <person name="Lee K."/>
            <person name="Yi H."/>
            <person name="Park S."/>
            <person name="Chun J."/>
        </authorList>
    </citation>
    <scope>NUCLEOTIDE SEQUENCE [LARGE SCALE GENOMIC DNA]</scope>
    <source>
        <strain evidence="2 3">JC2902</strain>
    </source>
</reference>
<dbReference type="SUPFAM" id="SSF52540">
    <property type="entry name" value="P-loop containing nucleoside triphosphate hydrolases"/>
    <property type="match status" value="1"/>
</dbReference>
<dbReference type="PANTHER" id="PTHR34301:SF8">
    <property type="entry name" value="ATPASE DOMAIN-CONTAINING PROTEIN"/>
    <property type="match status" value="1"/>
</dbReference>
<organism evidence="2 3">
    <name type="scientific">Flavobacterium limnosediminis JC2902</name>
    <dbReference type="NCBI Taxonomy" id="1341181"/>
    <lineage>
        <taxon>Bacteria</taxon>
        <taxon>Pseudomonadati</taxon>
        <taxon>Bacteroidota</taxon>
        <taxon>Flavobacteriia</taxon>
        <taxon>Flavobacteriales</taxon>
        <taxon>Flavobacteriaceae</taxon>
        <taxon>Flavobacterium</taxon>
    </lineage>
</organism>
<feature type="domain" description="Novel STAND NTPase 1" evidence="1">
    <location>
        <begin position="33"/>
        <end position="272"/>
    </location>
</feature>
<comment type="caution">
    <text evidence="2">The sequence shown here is derived from an EMBL/GenBank/DDBJ whole genome shotgun (WGS) entry which is preliminary data.</text>
</comment>
<dbReference type="Pfam" id="PF20703">
    <property type="entry name" value="nSTAND1"/>
    <property type="match status" value="1"/>
</dbReference>
<gene>
    <name evidence="2" type="ORF">FLJC2902T_20690</name>
</gene>
<dbReference type="Proteomes" id="UP000018004">
    <property type="component" value="Unassembled WGS sequence"/>
</dbReference>
<sequence>MIENDFFGLHKERKLKDSKVREIFTPHQPIQTVEFFCGREMEVTRIIEYLNTPGQHALVYGDRGVGKSSLANITCDLLIRNVISGKLYKKRCDSYDNFATILRSPLNDVDVNIDLLETQKTTSGAIGSDKSLVPILPSLGKSHVSKVQGHGQSSLSPSWVCEKLRGVDGILLIDEFDILSNDEDKKKIAELIKQLSDCASKFKLFIVGIAESSSDLTAGHPSVQRCLKETRISRMIDDELEAIILAGEKKLNLKFNDAAIKRIVKVSSGYPHFTHLLALKSAEDAILDQRKDINLKNIIEATRRAVDDSEGTLKQAYDNAVRSSATDEYKKILLAAACSNAEEIKASELRQKYKDLFETDITQGHLNNHFQKIVSEDNSNILRRIAKGVYRFNDPRMPSFIKIAQSFIEKD</sequence>
<dbReference type="AlphaFoldDB" id="V6SLQ1"/>
<protein>
    <submittedName>
        <fullName evidence="2">AAA ATPase</fullName>
    </submittedName>
</protein>
<dbReference type="RefSeq" id="WP_023579651.1">
    <property type="nucleotide sequence ID" value="NZ_AVGG01000011.1"/>
</dbReference>
<dbReference type="EMBL" id="AVGG01000011">
    <property type="protein sequence ID" value="ESU27364.1"/>
    <property type="molecule type" value="Genomic_DNA"/>
</dbReference>
<dbReference type="InterPro" id="IPR027417">
    <property type="entry name" value="P-loop_NTPase"/>
</dbReference>
<dbReference type="OrthoDB" id="2020141at2"/>
<evidence type="ECO:0000313" key="3">
    <source>
        <dbReference type="Proteomes" id="UP000018004"/>
    </source>
</evidence>
<evidence type="ECO:0000259" key="1">
    <source>
        <dbReference type="Pfam" id="PF20703"/>
    </source>
</evidence>
<dbReference type="PATRIC" id="fig|1341181.4.peg.2031"/>
<evidence type="ECO:0000313" key="2">
    <source>
        <dbReference type="EMBL" id="ESU27364.1"/>
    </source>
</evidence>
<proteinExistence type="predicted"/>
<name>V6SLQ1_9FLAO</name>